<evidence type="ECO:0000256" key="13">
    <source>
        <dbReference type="ARBA" id="ARBA00023136"/>
    </source>
</evidence>
<dbReference type="InterPro" id="IPR003805">
    <property type="entry name" value="CobS"/>
</dbReference>
<dbReference type="RefSeq" id="WP_187081465.1">
    <property type="nucleotide sequence ID" value="NZ_JACORU010000003.1"/>
</dbReference>
<evidence type="ECO:0000256" key="19">
    <source>
        <dbReference type="HAMAP-Rule" id="MF_00719"/>
    </source>
</evidence>
<comment type="subcellular location">
    <subcellularLocation>
        <location evidence="2 19">Cell membrane</location>
        <topology evidence="2 19">Multi-pass membrane protein</topology>
    </subcellularLocation>
</comment>
<dbReference type="EMBL" id="JACORU010000003">
    <property type="protein sequence ID" value="MBC5765011.1"/>
    <property type="molecule type" value="Genomic_DNA"/>
</dbReference>
<keyword evidence="13 19" id="KW-0472">Membrane</keyword>
<evidence type="ECO:0000256" key="18">
    <source>
        <dbReference type="ARBA" id="ARBA00049504"/>
    </source>
</evidence>
<comment type="pathway">
    <text evidence="3 19">Cofactor biosynthesis; adenosylcobalamin biosynthesis; adenosylcobalamin from cob(II)yrinate a,c-diamide: step 7/7.</text>
</comment>
<feature type="transmembrane region" description="Helical" evidence="19">
    <location>
        <begin position="119"/>
        <end position="143"/>
    </location>
</feature>
<dbReference type="Pfam" id="PF02654">
    <property type="entry name" value="CobS"/>
    <property type="match status" value="1"/>
</dbReference>
<evidence type="ECO:0000256" key="8">
    <source>
        <dbReference type="ARBA" id="ARBA00022573"/>
    </source>
</evidence>
<evidence type="ECO:0000256" key="12">
    <source>
        <dbReference type="ARBA" id="ARBA00022989"/>
    </source>
</evidence>
<evidence type="ECO:0000256" key="4">
    <source>
        <dbReference type="ARBA" id="ARBA00010561"/>
    </source>
</evidence>
<comment type="similarity">
    <text evidence="4 19">Belongs to the CobS family.</text>
</comment>
<keyword evidence="7 19" id="KW-1003">Cell membrane</keyword>
<name>A0A923M8U6_9BURK</name>
<evidence type="ECO:0000256" key="1">
    <source>
        <dbReference type="ARBA" id="ARBA00001946"/>
    </source>
</evidence>
<evidence type="ECO:0000256" key="10">
    <source>
        <dbReference type="ARBA" id="ARBA00022692"/>
    </source>
</evidence>
<dbReference type="EC" id="2.7.8.26" evidence="5 19"/>
<evidence type="ECO:0000256" key="3">
    <source>
        <dbReference type="ARBA" id="ARBA00004663"/>
    </source>
</evidence>
<comment type="function">
    <text evidence="14 19">Joins adenosylcobinamide-GDP and alpha-ribazole to generate adenosylcobalamin (Ado-cobalamin). Also synthesizes adenosylcobalamin 5'-phosphate from adenosylcobinamide-GDP and alpha-ribazole 5'-phosphate.</text>
</comment>
<keyword evidence="12 19" id="KW-1133">Transmembrane helix</keyword>
<evidence type="ECO:0000256" key="6">
    <source>
        <dbReference type="ARBA" id="ARBA00015850"/>
    </source>
</evidence>
<dbReference type="NCBIfam" id="TIGR00317">
    <property type="entry name" value="cobS"/>
    <property type="match status" value="1"/>
</dbReference>
<evidence type="ECO:0000256" key="11">
    <source>
        <dbReference type="ARBA" id="ARBA00022842"/>
    </source>
</evidence>
<gene>
    <name evidence="19 20" type="primary">cobS</name>
    <name evidence="20" type="ORF">H8R02_11145</name>
</gene>
<evidence type="ECO:0000256" key="9">
    <source>
        <dbReference type="ARBA" id="ARBA00022679"/>
    </source>
</evidence>
<feature type="transmembrane region" description="Helical" evidence="19">
    <location>
        <begin position="70"/>
        <end position="89"/>
    </location>
</feature>
<evidence type="ECO:0000256" key="2">
    <source>
        <dbReference type="ARBA" id="ARBA00004651"/>
    </source>
</evidence>
<dbReference type="PANTHER" id="PTHR34148:SF1">
    <property type="entry name" value="ADENOSYLCOBINAMIDE-GDP RIBAZOLETRANSFERASE"/>
    <property type="match status" value="1"/>
</dbReference>
<keyword evidence="8 19" id="KW-0169">Cobalamin biosynthesis</keyword>
<dbReference type="HAMAP" id="MF_00719">
    <property type="entry name" value="CobS"/>
    <property type="match status" value="1"/>
</dbReference>
<sequence length="272" mass="28033">MKKLAREYLLALQYFTRIPVTGPLAEWAGYGPISARASAAHLPGVGILIGMAACIAFAVTSLLLPDVAMTPLAAAIACTVATVLLTGALHEDGLADLADGLGGSAERERALEIMKDSRIGSFGTIALVLAFGLKVALLAVIAAQSPAGVLAALIAAHAVSRFWPLVVAASMPYVGDAATSKSKPLVESLEQRAVHIGAAWCLLPLVLMVAAGRFGFMLVAVAASAAAFWWMRRLLQRRLQGYTGDALGAVQQVAEIAFYLGAGVGIGIGGGR</sequence>
<dbReference type="GO" id="GO:0009236">
    <property type="term" value="P:cobalamin biosynthetic process"/>
    <property type="evidence" value="ECO:0007669"/>
    <property type="project" value="UniProtKB-UniRule"/>
</dbReference>
<protein>
    <recommendedName>
        <fullName evidence="6 19">Adenosylcobinamide-GDP ribazoletransferase</fullName>
        <ecNumber evidence="5 19">2.7.8.26</ecNumber>
    </recommendedName>
    <alternativeName>
        <fullName evidence="16 19">Cobalamin synthase</fullName>
    </alternativeName>
    <alternativeName>
        <fullName evidence="15 19">Cobalamin-5'-phosphate synthase</fullName>
    </alternativeName>
</protein>
<dbReference type="GO" id="GO:0051073">
    <property type="term" value="F:adenosylcobinamide-GDP ribazoletransferase activity"/>
    <property type="evidence" value="ECO:0007669"/>
    <property type="project" value="UniProtKB-UniRule"/>
</dbReference>
<evidence type="ECO:0000256" key="16">
    <source>
        <dbReference type="ARBA" id="ARBA00032853"/>
    </source>
</evidence>
<comment type="catalytic activity">
    <reaction evidence="18 19">
        <text>alpha-ribazole 5'-phosphate + adenosylcob(III)inamide-GDP = adenosylcob(III)alamin 5'-phosphate + GMP + H(+)</text>
        <dbReference type="Rhea" id="RHEA:23560"/>
        <dbReference type="ChEBI" id="CHEBI:15378"/>
        <dbReference type="ChEBI" id="CHEBI:57918"/>
        <dbReference type="ChEBI" id="CHEBI:58115"/>
        <dbReference type="ChEBI" id="CHEBI:60487"/>
        <dbReference type="ChEBI" id="CHEBI:60493"/>
        <dbReference type="EC" id="2.7.8.26"/>
    </reaction>
</comment>
<proteinExistence type="inferred from homology"/>
<evidence type="ECO:0000256" key="7">
    <source>
        <dbReference type="ARBA" id="ARBA00022475"/>
    </source>
</evidence>
<comment type="catalytic activity">
    <reaction evidence="17 19">
        <text>alpha-ribazole + adenosylcob(III)inamide-GDP = adenosylcob(III)alamin + GMP + H(+)</text>
        <dbReference type="Rhea" id="RHEA:16049"/>
        <dbReference type="ChEBI" id="CHEBI:10329"/>
        <dbReference type="ChEBI" id="CHEBI:15378"/>
        <dbReference type="ChEBI" id="CHEBI:18408"/>
        <dbReference type="ChEBI" id="CHEBI:58115"/>
        <dbReference type="ChEBI" id="CHEBI:60487"/>
        <dbReference type="EC" id="2.7.8.26"/>
    </reaction>
</comment>
<keyword evidence="9 19" id="KW-0808">Transferase</keyword>
<evidence type="ECO:0000256" key="5">
    <source>
        <dbReference type="ARBA" id="ARBA00013200"/>
    </source>
</evidence>
<feature type="transmembrane region" description="Helical" evidence="19">
    <location>
        <begin position="42"/>
        <end position="64"/>
    </location>
</feature>
<dbReference type="Proteomes" id="UP000596827">
    <property type="component" value="Unassembled WGS sequence"/>
</dbReference>
<keyword evidence="10 19" id="KW-0812">Transmembrane</keyword>
<dbReference type="PANTHER" id="PTHR34148">
    <property type="entry name" value="ADENOSYLCOBINAMIDE-GDP RIBAZOLETRANSFERASE"/>
    <property type="match status" value="1"/>
</dbReference>
<dbReference type="GO" id="GO:0005886">
    <property type="term" value="C:plasma membrane"/>
    <property type="evidence" value="ECO:0007669"/>
    <property type="project" value="UniProtKB-SubCell"/>
</dbReference>
<comment type="cofactor">
    <cofactor evidence="1 19">
        <name>Mg(2+)</name>
        <dbReference type="ChEBI" id="CHEBI:18420"/>
    </cofactor>
</comment>
<evidence type="ECO:0000256" key="17">
    <source>
        <dbReference type="ARBA" id="ARBA00048623"/>
    </source>
</evidence>
<accession>A0A923M8U6</accession>
<feature type="transmembrane region" description="Helical" evidence="19">
    <location>
        <begin position="214"/>
        <end position="231"/>
    </location>
</feature>
<dbReference type="GO" id="GO:0008818">
    <property type="term" value="F:cobalamin 5'-phosphate synthase activity"/>
    <property type="evidence" value="ECO:0007669"/>
    <property type="project" value="UniProtKB-UniRule"/>
</dbReference>
<keyword evidence="21" id="KW-1185">Reference proteome</keyword>
<comment type="caution">
    <text evidence="20">The sequence shown here is derived from an EMBL/GenBank/DDBJ whole genome shotgun (WGS) entry which is preliminary data.</text>
</comment>
<evidence type="ECO:0000256" key="14">
    <source>
        <dbReference type="ARBA" id="ARBA00025228"/>
    </source>
</evidence>
<organism evidence="20 21">
    <name type="scientific">Ramlibacter albus</name>
    <dbReference type="NCBI Taxonomy" id="2079448"/>
    <lineage>
        <taxon>Bacteria</taxon>
        <taxon>Pseudomonadati</taxon>
        <taxon>Pseudomonadota</taxon>
        <taxon>Betaproteobacteria</taxon>
        <taxon>Burkholderiales</taxon>
        <taxon>Comamonadaceae</taxon>
        <taxon>Ramlibacter</taxon>
    </lineage>
</organism>
<evidence type="ECO:0000256" key="15">
    <source>
        <dbReference type="ARBA" id="ARBA00032605"/>
    </source>
</evidence>
<keyword evidence="11 19" id="KW-0460">Magnesium</keyword>
<evidence type="ECO:0000313" key="20">
    <source>
        <dbReference type="EMBL" id="MBC5765011.1"/>
    </source>
</evidence>
<evidence type="ECO:0000313" key="21">
    <source>
        <dbReference type="Proteomes" id="UP000596827"/>
    </source>
</evidence>
<dbReference type="AlphaFoldDB" id="A0A923M8U6"/>
<reference evidence="20" key="1">
    <citation type="submission" date="2020-08" db="EMBL/GenBank/DDBJ databases">
        <title>Ramlibacter sp. GTP1 16S ribosomal RNA gene genome sequencing and assembly.</title>
        <authorList>
            <person name="Kang M."/>
        </authorList>
    </citation>
    <scope>NUCLEOTIDE SEQUENCE</scope>
    <source>
        <strain evidence="20">GTP1</strain>
    </source>
</reference>